<dbReference type="GO" id="GO:1990180">
    <property type="term" value="P:mitochondrial tRNA 3'-end processing"/>
    <property type="evidence" value="ECO:0007669"/>
    <property type="project" value="TreeGrafter"/>
</dbReference>
<evidence type="ECO:0000259" key="6">
    <source>
        <dbReference type="Pfam" id="PF12627"/>
    </source>
</evidence>
<organism evidence="7 8">
    <name type="scientific">Leptobrachium leishanense</name>
    <name type="common">Leishan spiny toad</name>
    <dbReference type="NCBI Taxonomy" id="445787"/>
    <lineage>
        <taxon>Eukaryota</taxon>
        <taxon>Metazoa</taxon>
        <taxon>Chordata</taxon>
        <taxon>Craniata</taxon>
        <taxon>Vertebrata</taxon>
        <taxon>Euteleostomi</taxon>
        <taxon>Amphibia</taxon>
        <taxon>Batrachia</taxon>
        <taxon>Anura</taxon>
        <taxon>Pelobatoidea</taxon>
        <taxon>Megophryidae</taxon>
        <taxon>Leptobrachium</taxon>
    </lineage>
</organism>
<dbReference type="GO" id="GO:0001680">
    <property type="term" value="P:tRNA 3'-terminal CCA addition"/>
    <property type="evidence" value="ECO:0007669"/>
    <property type="project" value="TreeGrafter"/>
</dbReference>
<reference evidence="7" key="2">
    <citation type="submission" date="2025-09" db="UniProtKB">
        <authorList>
            <consortium name="Ensembl"/>
        </authorList>
    </citation>
    <scope>IDENTIFICATION</scope>
</reference>
<evidence type="ECO:0000256" key="2">
    <source>
        <dbReference type="ARBA" id="ARBA00022694"/>
    </source>
</evidence>
<keyword evidence="4" id="KW-0479">Metal-binding</keyword>
<dbReference type="AlphaFoldDB" id="A0A8C5R4X0"/>
<keyword evidence="3" id="KW-0548">Nucleotidyltransferase</keyword>
<dbReference type="Gene3D" id="1.10.3090.10">
    <property type="entry name" value="cca-adding enzyme, domain 2"/>
    <property type="match status" value="1"/>
</dbReference>
<dbReference type="PANTHER" id="PTHR46173:SF1">
    <property type="entry name" value="CCA TRNA NUCLEOTIDYLTRANSFERASE 1, MITOCHONDRIAL"/>
    <property type="match status" value="1"/>
</dbReference>
<keyword evidence="5" id="KW-0460">Magnesium</keyword>
<evidence type="ECO:0000256" key="4">
    <source>
        <dbReference type="ARBA" id="ARBA00022723"/>
    </source>
</evidence>
<dbReference type="GO" id="GO:0046872">
    <property type="term" value="F:metal ion binding"/>
    <property type="evidence" value="ECO:0007669"/>
    <property type="project" value="UniProtKB-KW"/>
</dbReference>
<gene>
    <name evidence="7" type="primary">TRNT1</name>
</gene>
<comment type="cofactor">
    <cofactor evidence="1">
        <name>Mg(2+)</name>
        <dbReference type="ChEBI" id="CHEBI:18420"/>
    </cofactor>
</comment>
<dbReference type="GeneTree" id="ENSGT00390000009678"/>
<dbReference type="GO" id="GO:0005739">
    <property type="term" value="C:mitochondrion"/>
    <property type="evidence" value="ECO:0007669"/>
    <property type="project" value="TreeGrafter"/>
</dbReference>
<dbReference type="Ensembl" id="ENSLLET00000049447.1">
    <property type="protein sequence ID" value="ENSLLEP00000047583.1"/>
    <property type="gene ID" value="ENSLLEG00000029877.1"/>
</dbReference>
<dbReference type="Proteomes" id="UP000694569">
    <property type="component" value="Unplaced"/>
</dbReference>
<dbReference type="PANTHER" id="PTHR46173">
    <property type="entry name" value="CCA TRNA NUCLEOTIDYLTRANSFERASE 1, MITOCHONDRIAL"/>
    <property type="match status" value="1"/>
</dbReference>
<dbReference type="GO" id="GO:0000049">
    <property type="term" value="F:tRNA binding"/>
    <property type="evidence" value="ECO:0007669"/>
    <property type="project" value="TreeGrafter"/>
</dbReference>
<dbReference type="InterPro" id="IPR032828">
    <property type="entry name" value="PolyA_RNA-bd"/>
</dbReference>
<protein>
    <submittedName>
        <fullName evidence="7">tRNA nucleotidyl transferase 1</fullName>
    </submittedName>
</protein>
<evidence type="ECO:0000256" key="3">
    <source>
        <dbReference type="ARBA" id="ARBA00022695"/>
    </source>
</evidence>
<feature type="domain" description="tRNA nucleotidyltransferase/poly(A) polymerase RNA and SrmB- binding" evidence="6">
    <location>
        <begin position="63"/>
        <end position="113"/>
    </location>
</feature>
<evidence type="ECO:0000313" key="8">
    <source>
        <dbReference type="Proteomes" id="UP000694569"/>
    </source>
</evidence>
<evidence type="ECO:0000256" key="1">
    <source>
        <dbReference type="ARBA" id="ARBA00001946"/>
    </source>
</evidence>
<reference evidence="7" key="1">
    <citation type="submission" date="2025-08" db="UniProtKB">
        <authorList>
            <consortium name="Ensembl"/>
        </authorList>
    </citation>
    <scope>IDENTIFICATION</scope>
</reference>
<evidence type="ECO:0000256" key="5">
    <source>
        <dbReference type="ARBA" id="ARBA00022842"/>
    </source>
</evidence>
<name>A0A8C5R4X0_9ANUR</name>
<proteinExistence type="predicted"/>
<keyword evidence="8" id="KW-1185">Reference proteome</keyword>
<accession>A0A8C5R4X0</accession>
<dbReference type="OrthoDB" id="445712at2759"/>
<dbReference type="GO" id="GO:0016779">
    <property type="term" value="F:nucleotidyltransferase activity"/>
    <property type="evidence" value="ECO:0007669"/>
    <property type="project" value="UniProtKB-KW"/>
</dbReference>
<keyword evidence="2" id="KW-0819">tRNA processing</keyword>
<sequence length="244" mass="27312">LFLLLHRFDGTLYDYFNGYEDLQKKCIRFVGDPTQRIQEDYLRILRYLRFYARIAEEPGRHSKATLDAIKANAPGLGGISGERIWVELKKMVEGKHVTHLMEIMYELGVAPYVGLPEDGNLTEFARVCSLSQHLSPKPLTLLAALFTKPEAVSHLDLRLKISKEERNLALFLVKQRTELVADSKSAEPLKPYQDYVSDVSAAVRSVTSPCSFNESTGVGGGRERYSMVGGGNLGPPDVLEVHFP</sequence>
<keyword evidence="3" id="KW-0808">Transferase</keyword>
<dbReference type="InterPro" id="IPR050264">
    <property type="entry name" value="Bact_CCA-adding_enz_type3_sf"/>
</dbReference>
<dbReference type="Pfam" id="PF12627">
    <property type="entry name" value="PolyA_pol_RNAbd"/>
    <property type="match status" value="1"/>
</dbReference>
<evidence type="ECO:0000313" key="7">
    <source>
        <dbReference type="Ensembl" id="ENSLLEP00000047583.1"/>
    </source>
</evidence>
<dbReference type="SUPFAM" id="SSF81891">
    <property type="entry name" value="Poly A polymerase C-terminal region-like"/>
    <property type="match status" value="1"/>
</dbReference>